<dbReference type="InterPro" id="IPR017937">
    <property type="entry name" value="Thioredoxin_CS"/>
</dbReference>
<evidence type="ECO:0000259" key="1">
    <source>
        <dbReference type="PROSITE" id="PS51352"/>
    </source>
</evidence>
<sequence>MSYLVAAVVLVGLLCALNLLLTFGVIRRLRAQAANAASAARPPAPTVGSTVQPFTATAVTGEEVSAITLGRAVVAFFDVGCGPCRERLPAFVAAAPRQSRPVLAVVVGGDTEHPMVTSLLPFASVVVEGHDGVVAKAFGISSFPTLCAIDEFGVITDTALDLGALA</sequence>
<evidence type="ECO:0000313" key="2">
    <source>
        <dbReference type="EMBL" id="GAA0928714.1"/>
    </source>
</evidence>
<protein>
    <recommendedName>
        <fullName evidence="1">Thioredoxin domain-containing protein</fullName>
    </recommendedName>
</protein>
<comment type="caution">
    <text evidence="2">The sequence shown here is derived from an EMBL/GenBank/DDBJ whole genome shotgun (WGS) entry which is preliminary data.</text>
</comment>
<reference evidence="3" key="1">
    <citation type="journal article" date="2019" name="Int. J. Syst. Evol. Microbiol.">
        <title>The Global Catalogue of Microorganisms (GCM) 10K type strain sequencing project: providing services to taxonomists for standard genome sequencing and annotation.</title>
        <authorList>
            <consortium name="The Broad Institute Genomics Platform"/>
            <consortium name="The Broad Institute Genome Sequencing Center for Infectious Disease"/>
            <person name="Wu L."/>
            <person name="Ma J."/>
        </authorList>
    </citation>
    <scope>NUCLEOTIDE SEQUENCE [LARGE SCALE GENOMIC DNA]</scope>
    <source>
        <strain evidence="3">JCM 11136</strain>
    </source>
</reference>
<gene>
    <name evidence="2" type="ORF">GCM10009560_32010</name>
</gene>
<dbReference type="Gene3D" id="3.40.30.10">
    <property type="entry name" value="Glutaredoxin"/>
    <property type="match status" value="1"/>
</dbReference>
<dbReference type="SUPFAM" id="SSF52833">
    <property type="entry name" value="Thioredoxin-like"/>
    <property type="match status" value="1"/>
</dbReference>
<dbReference type="Proteomes" id="UP001501578">
    <property type="component" value="Unassembled WGS sequence"/>
</dbReference>
<dbReference type="PROSITE" id="PS51352">
    <property type="entry name" value="THIOREDOXIN_2"/>
    <property type="match status" value="1"/>
</dbReference>
<keyword evidence="3" id="KW-1185">Reference proteome</keyword>
<accession>A0ABP4A137</accession>
<organism evidence="2 3">
    <name type="scientific">Nonomuraea longicatena</name>
    <dbReference type="NCBI Taxonomy" id="83682"/>
    <lineage>
        <taxon>Bacteria</taxon>
        <taxon>Bacillati</taxon>
        <taxon>Actinomycetota</taxon>
        <taxon>Actinomycetes</taxon>
        <taxon>Streptosporangiales</taxon>
        <taxon>Streptosporangiaceae</taxon>
        <taxon>Nonomuraea</taxon>
    </lineage>
</organism>
<dbReference type="EMBL" id="BAAAHQ010000015">
    <property type="protein sequence ID" value="GAA0928714.1"/>
    <property type="molecule type" value="Genomic_DNA"/>
</dbReference>
<dbReference type="RefSeq" id="WP_343950648.1">
    <property type="nucleotide sequence ID" value="NZ_BAAAHQ010000015.1"/>
</dbReference>
<name>A0ABP4A137_9ACTN</name>
<dbReference type="InterPro" id="IPR013766">
    <property type="entry name" value="Thioredoxin_domain"/>
</dbReference>
<evidence type="ECO:0000313" key="3">
    <source>
        <dbReference type="Proteomes" id="UP001501578"/>
    </source>
</evidence>
<feature type="domain" description="Thioredoxin" evidence="1">
    <location>
        <begin position="45"/>
        <end position="166"/>
    </location>
</feature>
<dbReference type="PROSITE" id="PS00194">
    <property type="entry name" value="THIOREDOXIN_1"/>
    <property type="match status" value="1"/>
</dbReference>
<dbReference type="InterPro" id="IPR036249">
    <property type="entry name" value="Thioredoxin-like_sf"/>
</dbReference>
<proteinExistence type="predicted"/>